<evidence type="ECO:0000256" key="1">
    <source>
        <dbReference type="SAM" id="SignalP"/>
    </source>
</evidence>
<dbReference type="AlphaFoldDB" id="A0A224Y1R4"/>
<name>A0A224Y1R4_9HEMI</name>
<feature type="signal peptide" evidence="1">
    <location>
        <begin position="1"/>
        <end position="21"/>
    </location>
</feature>
<accession>A0A224Y1R4</accession>
<proteinExistence type="predicted"/>
<feature type="chain" id="PRO_5012578568" evidence="1">
    <location>
        <begin position="22"/>
        <end position="120"/>
    </location>
</feature>
<keyword evidence="1" id="KW-0732">Signal</keyword>
<sequence length="120" mass="14201">MFQRWLTVYSLLLLILIQVQPERPRRGSGNICVPLRWTRRWLRGWTNAEGSLWAIWELSAPTYLSYNYRLTFAAEPLRGFMLHHLHLNVLTLRTYTNTLLHASGTCWCHPHVCRVWIPVS</sequence>
<organism evidence="2">
    <name type="scientific">Panstrongylus lignarius</name>
    <dbReference type="NCBI Taxonomy" id="156445"/>
    <lineage>
        <taxon>Eukaryota</taxon>
        <taxon>Metazoa</taxon>
        <taxon>Ecdysozoa</taxon>
        <taxon>Arthropoda</taxon>
        <taxon>Hexapoda</taxon>
        <taxon>Insecta</taxon>
        <taxon>Pterygota</taxon>
        <taxon>Neoptera</taxon>
        <taxon>Paraneoptera</taxon>
        <taxon>Hemiptera</taxon>
        <taxon>Heteroptera</taxon>
        <taxon>Panheteroptera</taxon>
        <taxon>Cimicomorpha</taxon>
        <taxon>Reduviidae</taxon>
        <taxon>Triatominae</taxon>
        <taxon>Panstrongylus</taxon>
    </lineage>
</organism>
<dbReference type="EMBL" id="GFTR01002015">
    <property type="protein sequence ID" value="JAW14411.1"/>
    <property type="molecule type" value="Transcribed_RNA"/>
</dbReference>
<reference evidence="2" key="1">
    <citation type="journal article" date="2018" name="PLoS Negl. Trop. Dis.">
        <title>An insight into the salivary gland and fat body transcriptome of Panstrongylus lignarius (Hemiptera: Heteroptera), the main vector of Chagas disease in Peru.</title>
        <authorList>
            <person name="Nevoa J.C."/>
            <person name="Mendes M.T."/>
            <person name="da Silva M.V."/>
            <person name="Soares S.C."/>
            <person name="Oliveira C.J.F."/>
            <person name="Ribeiro J.M.C."/>
        </authorList>
    </citation>
    <scope>NUCLEOTIDE SEQUENCE</scope>
</reference>
<protein>
    <submittedName>
        <fullName evidence="2">Putative secreted protein</fullName>
    </submittedName>
</protein>
<evidence type="ECO:0000313" key="2">
    <source>
        <dbReference type="EMBL" id="JAW14411.1"/>
    </source>
</evidence>